<accession>A0A0A9A5I9</accession>
<name>A0A0A9A5I9_ARUDO</name>
<reference evidence="1" key="2">
    <citation type="journal article" date="2015" name="Data Brief">
        <title>Shoot transcriptome of the giant reed, Arundo donax.</title>
        <authorList>
            <person name="Barrero R.A."/>
            <person name="Guerrero F.D."/>
            <person name="Moolhuijzen P."/>
            <person name="Goolsby J.A."/>
            <person name="Tidwell J."/>
            <person name="Bellgard S.E."/>
            <person name="Bellgard M.I."/>
        </authorList>
    </citation>
    <scope>NUCLEOTIDE SEQUENCE</scope>
    <source>
        <tissue evidence="1">Shoot tissue taken approximately 20 cm above the soil surface</tissue>
    </source>
</reference>
<organism evidence="1">
    <name type="scientific">Arundo donax</name>
    <name type="common">Giant reed</name>
    <name type="synonym">Donax arundinaceus</name>
    <dbReference type="NCBI Taxonomy" id="35708"/>
    <lineage>
        <taxon>Eukaryota</taxon>
        <taxon>Viridiplantae</taxon>
        <taxon>Streptophyta</taxon>
        <taxon>Embryophyta</taxon>
        <taxon>Tracheophyta</taxon>
        <taxon>Spermatophyta</taxon>
        <taxon>Magnoliopsida</taxon>
        <taxon>Liliopsida</taxon>
        <taxon>Poales</taxon>
        <taxon>Poaceae</taxon>
        <taxon>PACMAD clade</taxon>
        <taxon>Arundinoideae</taxon>
        <taxon>Arundineae</taxon>
        <taxon>Arundo</taxon>
    </lineage>
</organism>
<protein>
    <submittedName>
        <fullName evidence="1">Uncharacterized protein</fullName>
    </submittedName>
</protein>
<dbReference type="EMBL" id="GBRH01255588">
    <property type="protein sequence ID" value="JAD42307.1"/>
    <property type="molecule type" value="Transcribed_RNA"/>
</dbReference>
<proteinExistence type="predicted"/>
<sequence length="18" mass="2262">MGRSEWIFFYFTIVHTRA</sequence>
<evidence type="ECO:0000313" key="1">
    <source>
        <dbReference type="EMBL" id="JAD42307.1"/>
    </source>
</evidence>
<reference evidence="1" key="1">
    <citation type="submission" date="2014-09" db="EMBL/GenBank/DDBJ databases">
        <authorList>
            <person name="Magalhaes I.L.F."/>
            <person name="Oliveira U."/>
            <person name="Santos F.R."/>
            <person name="Vidigal T.H.D.A."/>
            <person name="Brescovit A.D."/>
            <person name="Santos A.J."/>
        </authorList>
    </citation>
    <scope>NUCLEOTIDE SEQUENCE</scope>
    <source>
        <tissue evidence="1">Shoot tissue taken approximately 20 cm above the soil surface</tissue>
    </source>
</reference>
<dbReference type="AlphaFoldDB" id="A0A0A9A5I9"/>